<accession>A0A015ICQ9</accession>
<evidence type="ECO:0000259" key="1">
    <source>
        <dbReference type="Pfam" id="PF13649"/>
    </source>
</evidence>
<name>A0A015ICQ9_RHIIW</name>
<evidence type="ECO:0000313" key="2">
    <source>
        <dbReference type="EMBL" id="EXX54942.1"/>
    </source>
</evidence>
<gene>
    <name evidence="2" type="ORF">RirG_229910</name>
</gene>
<dbReference type="GO" id="GO:0008168">
    <property type="term" value="F:methyltransferase activity"/>
    <property type="evidence" value="ECO:0007669"/>
    <property type="project" value="TreeGrafter"/>
</dbReference>
<dbReference type="Gene3D" id="3.40.50.150">
    <property type="entry name" value="Vaccinia Virus protein VP39"/>
    <property type="match status" value="1"/>
</dbReference>
<dbReference type="SMR" id="A0A015ICQ9"/>
<dbReference type="InterPro" id="IPR029063">
    <property type="entry name" value="SAM-dependent_MTases_sf"/>
</dbReference>
<dbReference type="CDD" id="cd02440">
    <property type="entry name" value="AdoMet_MTases"/>
    <property type="match status" value="1"/>
</dbReference>
<dbReference type="AlphaFoldDB" id="A0A015ICQ9"/>
<sequence>MERNLSKSDIKFHPLNATNWKEDIDESILENYRFAGGRRFHNVEGVPYFLANDEEEISRLQMHHYLYRYIWQSIYSSPMHDKLALGNLKVLDSGCGPGAWILDMANSYKESIFVGVDLSPTMFPSAQNKNTPDNVAFLERNIIEGFPFPNDTFDFVHQGFMNFAFTKNQWQDVIFDIVRITKPGGWIEFTETDIETYFAGPLTKKFMKSFHGLLNARGLDPFIASRIESYLQSTNQVIDIHVEHKSTPLGSHGKKLGELLCCNEWTSISHAKAYICKFVGIPIEEYDDFVEKIKKEYDENKSYCKSYRIYGRKKY</sequence>
<dbReference type="Pfam" id="PF13649">
    <property type="entry name" value="Methyltransf_25"/>
    <property type="match status" value="1"/>
</dbReference>
<feature type="domain" description="Methyltransferase" evidence="1">
    <location>
        <begin position="90"/>
        <end position="185"/>
    </location>
</feature>
<keyword evidence="3" id="KW-1185">Reference proteome</keyword>
<dbReference type="InterPro" id="IPR041698">
    <property type="entry name" value="Methyltransf_25"/>
</dbReference>
<dbReference type="OMA" id="ACAKFGK"/>
<organism evidence="2 3">
    <name type="scientific">Rhizophagus irregularis (strain DAOM 197198w)</name>
    <name type="common">Glomus intraradices</name>
    <dbReference type="NCBI Taxonomy" id="1432141"/>
    <lineage>
        <taxon>Eukaryota</taxon>
        <taxon>Fungi</taxon>
        <taxon>Fungi incertae sedis</taxon>
        <taxon>Mucoromycota</taxon>
        <taxon>Glomeromycotina</taxon>
        <taxon>Glomeromycetes</taxon>
        <taxon>Glomerales</taxon>
        <taxon>Glomeraceae</taxon>
        <taxon>Rhizophagus</taxon>
    </lineage>
</organism>
<dbReference type="SUPFAM" id="SSF53335">
    <property type="entry name" value="S-adenosyl-L-methionine-dependent methyltransferases"/>
    <property type="match status" value="1"/>
</dbReference>
<dbReference type="PANTHER" id="PTHR43591">
    <property type="entry name" value="METHYLTRANSFERASE"/>
    <property type="match status" value="1"/>
</dbReference>
<dbReference type="OrthoDB" id="2013972at2759"/>
<comment type="caution">
    <text evidence="2">The sequence shown here is derived from an EMBL/GenBank/DDBJ whole genome shotgun (WGS) entry which is preliminary data.</text>
</comment>
<dbReference type="Proteomes" id="UP000022910">
    <property type="component" value="Unassembled WGS sequence"/>
</dbReference>
<dbReference type="EMBL" id="JEMT01028386">
    <property type="protein sequence ID" value="EXX54942.1"/>
    <property type="molecule type" value="Genomic_DNA"/>
</dbReference>
<evidence type="ECO:0000313" key="3">
    <source>
        <dbReference type="Proteomes" id="UP000022910"/>
    </source>
</evidence>
<proteinExistence type="predicted"/>
<protein>
    <recommendedName>
        <fullName evidence="1">Methyltransferase domain-containing protein</fullName>
    </recommendedName>
</protein>
<reference evidence="2 3" key="1">
    <citation type="submission" date="2014-02" db="EMBL/GenBank/DDBJ databases">
        <title>Single nucleus genome sequencing reveals high similarity among nuclei of an endomycorrhizal fungus.</title>
        <authorList>
            <person name="Lin K."/>
            <person name="Geurts R."/>
            <person name="Zhang Z."/>
            <person name="Limpens E."/>
            <person name="Saunders D.G."/>
            <person name="Mu D."/>
            <person name="Pang E."/>
            <person name="Cao H."/>
            <person name="Cha H."/>
            <person name="Lin T."/>
            <person name="Zhou Q."/>
            <person name="Shang Y."/>
            <person name="Li Y."/>
            <person name="Ivanov S."/>
            <person name="Sharma T."/>
            <person name="Velzen R.V."/>
            <person name="Ruijter N.D."/>
            <person name="Aanen D.K."/>
            <person name="Win J."/>
            <person name="Kamoun S."/>
            <person name="Bisseling T."/>
            <person name="Huang S."/>
        </authorList>
    </citation>
    <scope>NUCLEOTIDE SEQUENCE [LARGE SCALE GENOMIC DNA]</scope>
    <source>
        <strain evidence="3">DAOM197198w</strain>
    </source>
</reference>
<dbReference type="STRING" id="1432141.A0A015ICQ9"/>
<dbReference type="HOGENOM" id="CLU_010595_9_0_1"/>
<dbReference type="PANTHER" id="PTHR43591:SF24">
    <property type="entry name" value="2-METHOXY-6-POLYPRENYL-1,4-BENZOQUINOL METHYLASE, MITOCHONDRIAL"/>
    <property type="match status" value="1"/>
</dbReference>